<keyword evidence="4" id="KW-1185">Reference proteome</keyword>
<dbReference type="InterPro" id="IPR046787">
    <property type="entry name" value="DnaT_2"/>
</dbReference>
<dbReference type="Pfam" id="PF20557">
    <property type="entry name" value="DnaT_2"/>
    <property type="match status" value="1"/>
</dbReference>
<dbReference type="AlphaFoldDB" id="A0A9X3E1C6"/>
<comment type="caution">
    <text evidence="3">The sequence shown here is derived from an EMBL/GenBank/DDBJ whole genome shotgun (WGS) entry which is preliminary data.</text>
</comment>
<keyword evidence="1" id="KW-1133">Transmembrane helix</keyword>
<dbReference type="Proteomes" id="UP001144805">
    <property type="component" value="Unassembled WGS sequence"/>
</dbReference>
<evidence type="ECO:0000256" key="1">
    <source>
        <dbReference type="SAM" id="Phobius"/>
    </source>
</evidence>
<keyword evidence="1" id="KW-0812">Transmembrane</keyword>
<protein>
    <recommendedName>
        <fullName evidence="2">Putative DnaT-like domain-containing protein</fullName>
    </recommendedName>
</protein>
<name>A0A9X3E1C6_9HYPH</name>
<accession>A0A9X3E1C6</accession>
<feature type="transmembrane region" description="Helical" evidence="1">
    <location>
        <begin position="12"/>
        <end position="31"/>
    </location>
</feature>
<sequence length="157" mass="16046">MPNYGTEAGLAAYAASIGATVPAGAVLPALVRASAYIDGRYGSRFVGVRTGGYAQAQAWPRTGAVTREGFAIPPSVIPDVIGNATYEAALRELASPNSLSPDYVAAQQVTKEKVGDIEVAYASAASLGAEAVRPVVTVIDEMLAGLLCQPIPGILVV</sequence>
<keyword evidence="1" id="KW-0472">Membrane</keyword>
<feature type="domain" description="Putative DnaT-like" evidence="2">
    <location>
        <begin position="4"/>
        <end position="147"/>
    </location>
</feature>
<evidence type="ECO:0000259" key="2">
    <source>
        <dbReference type="Pfam" id="PF20557"/>
    </source>
</evidence>
<gene>
    <name evidence="3" type="ORF">OSH07_10430</name>
</gene>
<evidence type="ECO:0000313" key="3">
    <source>
        <dbReference type="EMBL" id="MCX5569607.1"/>
    </source>
</evidence>
<evidence type="ECO:0000313" key="4">
    <source>
        <dbReference type="Proteomes" id="UP001144805"/>
    </source>
</evidence>
<dbReference type="EMBL" id="JAPKNK010000003">
    <property type="protein sequence ID" value="MCX5569607.1"/>
    <property type="molecule type" value="Genomic_DNA"/>
</dbReference>
<proteinExistence type="predicted"/>
<dbReference type="RefSeq" id="WP_266338568.1">
    <property type="nucleotide sequence ID" value="NZ_JAPKNK010000003.1"/>
</dbReference>
<reference evidence="3" key="1">
    <citation type="submission" date="2022-11" db="EMBL/GenBank/DDBJ databases">
        <title>Biodiversity and phylogenetic relationships of bacteria.</title>
        <authorList>
            <person name="Machado R.A.R."/>
            <person name="Bhat A."/>
            <person name="Loulou A."/>
            <person name="Kallel S."/>
        </authorList>
    </citation>
    <scope>NUCLEOTIDE SEQUENCE</scope>
    <source>
        <strain evidence="3">K-TC2</strain>
    </source>
</reference>
<organism evidence="3 4">
    <name type="scientific">Kaistia nematophila</name>
    <dbReference type="NCBI Taxonomy" id="2994654"/>
    <lineage>
        <taxon>Bacteria</taxon>
        <taxon>Pseudomonadati</taxon>
        <taxon>Pseudomonadota</taxon>
        <taxon>Alphaproteobacteria</taxon>
        <taxon>Hyphomicrobiales</taxon>
        <taxon>Kaistiaceae</taxon>
        <taxon>Kaistia</taxon>
    </lineage>
</organism>